<dbReference type="Proteomes" id="UP000216991">
    <property type="component" value="Unassembled WGS sequence"/>
</dbReference>
<dbReference type="EMBL" id="NOXT01000042">
    <property type="protein sequence ID" value="OYQ36613.1"/>
    <property type="molecule type" value="Genomic_DNA"/>
</dbReference>
<accession>A0A255Z510</accession>
<keyword evidence="1" id="KW-0175">Coiled coil</keyword>
<organism evidence="3 4">
    <name type="scientific">Sandarakinorhabdus cyanobacteriorum</name>
    <dbReference type="NCBI Taxonomy" id="1981098"/>
    <lineage>
        <taxon>Bacteria</taxon>
        <taxon>Pseudomonadati</taxon>
        <taxon>Pseudomonadota</taxon>
        <taxon>Alphaproteobacteria</taxon>
        <taxon>Sphingomonadales</taxon>
        <taxon>Sphingosinicellaceae</taxon>
        <taxon>Sandarakinorhabdus</taxon>
    </lineage>
</organism>
<protein>
    <submittedName>
        <fullName evidence="3">Uncharacterized protein</fullName>
    </submittedName>
</protein>
<reference evidence="3 4" key="1">
    <citation type="submission" date="2017-07" db="EMBL/GenBank/DDBJ databases">
        <title>Sandarakinorhabdus cyanobacteriorum sp. nov., a novel bacterium isolated from cyanobacterial aggregates in a eutrophic lake.</title>
        <authorList>
            <person name="Cai H."/>
        </authorList>
    </citation>
    <scope>NUCLEOTIDE SEQUENCE [LARGE SCALE GENOMIC DNA]</scope>
    <source>
        <strain evidence="3 4">TH057</strain>
    </source>
</reference>
<proteinExistence type="predicted"/>
<evidence type="ECO:0000313" key="3">
    <source>
        <dbReference type="EMBL" id="OYQ36613.1"/>
    </source>
</evidence>
<dbReference type="RefSeq" id="WP_094472341.1">
    <property type="nucleotide sequence ID" value="NZ_NOXT01000042.1"/>
</dbReference>
<sequence length="177" mass="17841">MLARQIPILLLLPLAACSARGGDWPTLAPRAGEISPMVPRNVAGQQRCPVAVDCAPPAVVAAPESVAPQPPAPPAAAVLAELTQIEAKMDAIERDAATARRDAATARAAAGTAGTESATAARAVAAETRLAAALQPLAGLAFRLDELAAATADAGDRAAYADWLAALSRRAAGLDPQ</sequence>
<gene>
    <name evidence="3" type="ORF">CHU93_00905</name>
</gene>
<feature type="chain" id="PRO_5012988150" evidence="2">
    <location>
        <begin position="22"/>
        <end position="177"/>
    </location>
</feature>
<evidence type="ECO:0000256" key="1">
    <source>
        <dbReference type="SAM" id="Coils"/>
    </source>
</evidence>
<evidence type="ECO:0000256" key="2">
    <source>
        <dbReference type="SAM" id="SignalP"/>
    </source>
</evidence>
<comment type="caution">
    <text evidence="3">The sequence shown here is derived from an EMBL/GenBank/DDBJ whole genome shotgun (WGS) entry which is preliminary data.</text>
</comment>
<keyword evidence="2" id="KW-0732">Signal</keyword>
<feature type="signal peptide" evidence="2">
    <location>
        <begin position="1"/>
        <end position="21"/>
    </location>
</feature>
<feature type="coiled-coil region" evidence="1">
    <location>
        <begin position="75"/>
        <end position="109"/>
    </location>
</feature>
<keyword evidence="4" id="KW-1185">Reference proteome</keyword>
<evidence type="ECO:0000313" key="4">
    <source>
        <dbReference type="Proteomes" id="UP000216991"/>
    </source>
</evidence>
<dbReference type="AlphaFoldDB" id="A0A255Z510"/>
<name>A0A255Z510_9SPHN</name>